<keyword evidence="2" id="KW-1185">Reference proteome</keyword>
<dbReference type="Proteomes" id="UP000013840">
    <property type="component" value="Unassembled WGS sequence"/>
</dbReference>
<name>R3TTQ2_9ENTE</name>
<evidence type="ECO:0000313" key="2">
    <source>
        <dbReference type="Proteomes" id="UP000013840"/>
    </source>
</evidence>
<proteinExistence type="predicted"/>
<protein>
    <submittedName>
        <fullName evidence="1">Uncharacterized protein</fullName>
    </submittedName>
</protein>
<dbReference type="EMBL" id="AJAU01000019">
    <property type="protein sequence ID" value="EOL44533.1"/>
    <property type="molecule type" value="Genomic_DNA"/>
</dbReference>
<gene>
    <name evidence="1" type="ORF">UC7_02076</name>
</gene>
<reference evidence="1 2" key="1">
    <citation type="submission" date="2013-02" db="EMBL/GenBank/DDBJ databases">
        <title>The Genome Sequence of Enterococcus caccae BAA-1240.</title>
        <authorList>
            <consortium name="The Broad Institute Genome Sequencing Platform"/>
            <consortium name="The Broad Institute Genome Sequencing Center for Infectious Disease"/>
            <person name="Earl A.M."/>
            <person name="Gilmore M.S."/>
            <person name="Lebreton F."/>
            <person name="Walker B."/>
            <person name="Young S.K."/>
            <person name="Zeng Q."/>
            <person name="Gargeya S."/>
            <person name="Fitzgerald M."/>
            <person name="Haas B."/>
            <person name="Abouelleil A."/>
            <person name="Alvarado L."/>
            <person name="Arachchi H.M."/>
            <person name="Berlin A.M."/>
            <person name="Chapman S.B."/>
            <person name="Dewar J."/>
            <person name="Goldberg J."/>
            <person name="Griggs A."/>
            <person name="Gujja S."/>
            <person name="Hansen M."/>
            <person name="Howarth C."/>
            <person name="Imamovic A."/>
            <person name="Larimer J."/>
            <person name="McCowan C."/>
            <person name="Murphy C."/>
            <person name="Neiman D."/>
            <person name="Pearson M."/>
            <person name="Priest M."/>
            <person name="Roberts A."/>
            <person name="Saif S."/>
            <person name="Shea T."/>
            <person name="Sisk P."/>
            <person name="Sykes S."/>
            <person name="Wortman J."/>
            <person name="Nusbaum C."/>
            <person name="Birren B."/>
        </authorList>
    </citation>
    <scope>NUCLEOTIDE SEQUENCE [LARGE SCALE GENOMIC DNA]</scope>
    <source>
        <strain evidence="1 2">ATCC BAA-1240</strain>
    </source>
</reference>
<dbReference type="RefSeq" id="WP_010772183.1">
    <property type="nucleotide sequence ID" value="NZ_KB946334.1"/>
</dbReference>
<dbReference type="Gene3D" id="3.10.450.150">
    <property type="entry name" value="enterococcus faecalis protein"/>
    <property type="match status" value="1"/>
</dbReference>
<accession>R3TTQ2</accession>
<dbReference type="PATRIC" id="fig|1158612.3.peg.2053"/>
<dbReference type="AlphaFoldDB" id="R3TTQ2"/>
<sequence length="40" mass="4957">MFDNKETRYIIRGVNEKVPKEIQRYCWDLIDKKEVKLKQT</sequence>
<organism evidence="1 2">
    <name type="scientific">Enterococcus caccae ATCC BAA-1240</name>
    <dbReference type="NCBI Taxonomy" id="1158612"/>
    <lineage>
        <taxon>Bacteria</taxon>
        <taxon>Bacillati</taxon>
        <taxon>Bacillota</taxon>
        <taxon>Bacilli</taxon>
        <taxon>Lactobacillales</taxon>
        <taxon>Enterococcaceae</taxon>
        <taxon>Enterococcus</taxon>
    </lineage>
</organism>
<evidence type="ECO:0000313" key="1">
    <source>
        <dbReference type="EMBL" id="EOL44533.1"/>
    </source>
</evidence>
<comment type="caution">
    <text evidence="1">The sequence shown here is derived from an EMBL/GenBank/DDBJ whole genome shotgun (WGS) entry which is preliminary data.</text>
</comment>